<reference evidence="24 25" key="6">
    <citation type="journal article" date="2020" name="Food Funct.">
        <title>Screening of Lactobacillus salivarius strains from the feces of Chinese populations and the evaluation of their effects against intestinal inflammation in mice.</title>
        <authorList>
            <person name="Zhai Q."/>
            <person name="Shen X."/>
            <person name="Cen S."/>
            <person name="Zhang C."/>
            <person name="Tian F."/>
            <person name="Zhao J."/>
            <person name="Zhang H."/>
            <person name="Xue Y."/>
            <person name="Chen W."/>
        </authorList>
    </citation>
    <scope>NUCLEOTIDE SEQUENCE [LARGE SCALE GENOMIC DNA]</scope>
    <source>
        <strain evidence="14 25">FZJTZ28M4.scaf</strain>
        <strain evidence="13 24">FZJTZ9M6.scaf</strain>
    </source>
</reference>
<reference evidence="16 22" key="2">
    <citation type="submission" date="2016-05" db="EMBL/GenBank/DDBJ databases">
        <authorList>
            <person name="Lee J.-Y."/>
            <person name="Kim E.B."/>
            <person name="Choi Y.-J."/>
        </authorList>
    </citation>
    <scope>NUCLEOTIDE SEQUENCE [LARGE SCALE GENOMIC DNA]</scope>
    <source>
        <strain evidence="16 22">KLA006</strain>
    </source>
</reference>
<dbReference type="KEGG" id="lsj:LSJ_0606"/>
<dbReference type="InterPro" id="IPR036631">
    <property type="entry name" value="MGMT_N_sf"/>
</dbReference>
<evidence type="ECO:0000256" key="4">
    <source>
        <dbReference type="ARBA" id="ARBA00022603"/>
    </source>
</evidence>
<comment type="catalytic activity">
    <reaction evidence="8">
        <text>a 6-O-methyl-2'-deoxyguanosine in DNA + L-cysteinyl-[protein] = S-methyl-L-cysteinyl-[protein] + a 2'-deoxyguanosine in DNA</text>
        <dbReference type="Rhea" id="RHEA:24000"/>
        <dbReference type="Rhea" id="RHEA-COMP:10131"/>
        <dbReference type="Rhea" id="RHEA-COMP:10132"/>
        <dbReference type="Rhea" id="RHEA-COMP:11367"/>
        <dbReference type="Rhea" id="RHEA-COMP:11368"/>
        <dbReference type="ChEBI" id="CHEBI:29950"/>
        <dbReference type="ChEBI" id="CHEBI:82612"/>
        <dbReference type="ChEBI" id="CHEBI:85445"/>
        <dbReference type="ChEBI" id="CHEBI:85448"/>
        <dbReference type="EC" id="2.1.1.63"/>
    </reaction>
</comment>
<evidence type="ECO:0000259" key="9">
    <source>
        <dbReference type="Pfam" id="PF01035"/>
    </source>
</evidence>
<evidence type="ECO:0000313" key="24">
    <source>
        <dbReference type="Proteomes" id="UP000470980"/>
    </source>
</evidence>
<dbReference type="EMBL" id="CP020858">
    <property type="protein sequence ID" value="ARU19565.1"/>
    <property type="molecule type" value="Genomic_DNA"/>
</dbReference>
<dbReference type="CDD" id="cd06445">
    <property type="entry name" value="ATase"/>
    <property type="match status" value="1"/>
</dbReference>
<dbReference type="SUPFAM" id="SSF46767">
    <property type="entry name" value="Methylated DNA-protein cysteine methyltransferase, C-terminal domain"/>
    <property type="match status" value="1"/>
</dbReference>
<dbReference type="FunFam" id="1.10.10.10:FF:000214">
    <property type="entry name" value="Methylated-DNA--protein-cysteine methyltransferase"/>
    <property type="match status" value="1"/>
</dbReference>
<evidence type="ECO:0000313" key="15">
    <source>
        <dbReference type="EMBL" id="OQR25737.1"/>
    </source>
</evidence>
<dbReference type="PROSITE" id="PS00374">
    <property type="entry name" value="MGMT"/>
    <property type="match status" value="1"/>
</dbReference>
<dbReference type="EMBL" id="QAGV01000001">
    <property type="protein sequence ID" value="PTR98936.1"/>
    <property type="molecule type" value="Genomic_DNA"/>
</dbReference>
<evidence type="ECO:0000256" key="3">
    <source>
        <dbReference type="ARBA" id="ARBA00011918"/>
    </source>
</evidence>
<protein>
    <recommendedName>
        <fullName evidence="3">methylated-DNA--[protein]-cysteine S-methyltransferase</fullName>
        <ecNumber evidence="3">2.1.1.63</ecNumber>
    </recommendedName>
</protein>
<comment type="similarity">
    <text evidence="2">Belongs to the MGMT family.</text>
</comment>
<dbReference type="Proteomes" id="UP000470980">
    <property type="component" value="Unassembled WGS sequence"/>
</dbReference>
<dbReference type="InterPro" id="IPR036217">
    <property type="entry name" value="MethylDNA_cys_MeTrfase_DNAb"/>
</dbReference>
<feature type="domain" description="Methylguanine DNA methyltransferase ribonuclease-like" evidence="10">
    <location>
        <begin position="1"/>
        <end position="67"/>
    </location>
</feature>
<evidence type="ECO:0000313" key="13">
    <source>
        <dbReference type="EMBL" id="MYY72159.1"/>
    </source>
</evidence>
<evidence type="ECO:0000313" key="14">
    <source>
        <dbReference type="EMBL" id="MYZ65784.1"/>
    </source>
</evidence>
<dbReference type="Proteomes" id="UP000192353">
    <property type="component" value="Unassembled WGS sequence"/>
</dbReference>
<organism evidence="11 19">
    <name type="scientific">Ligilactobacillus salivarius</name>
    <dbReference type="NCBI Taxonomy" id="1624"/>
    <lineage>
        <taxon>Bacteria</taxon>
        <taxon>Bacillati</taxon>
        <taxon>Bacillota</taxon>
        <taxon>Bacilli</taxon>
        <taxon>Lactobacillales</taxon>
        <taxon>Lactobacillaceae</taxon>
        <taxon>Ligilactobacillus</taxon>
    </lineage>
</organism>
<evidence type="ECO:0000256" key="1">
    <source>
        <dbReference type="ARBA" id="ARBA00001286"/>
    </source>
</evidence>
<dbReference type="InterPro" id="IPR001497">
    <property type="entry name" value="MethylDNA_cys_MeTrfase_AS"/>
</dbReference>
<dbReference type="GO" id="GO:0003908">
    <property type="term" value="F:methylated-DNA-[protein]-cysteine S-methyltransferase activity"/>
    <property type="evidence" value="ECO:0007669"/>
    <property type="project" value="UniProtKB-EC"/>
</dbReference>
<dbReference type="PANTHER" id="PTHR10815">
    <property type="entry name" value="METHYLATED-DNA--PROTEIN-CYSTEINE METHYLTRANSFERASE"/>
    <property type="match status" value="1"/>
</dbReference>
<evidence type="ECO:0000259" key="10">
    <source>
        <dbReference type="Pfam" id="PF02870"/>
    </source>
</evidence>
<evidence type="ECO:0000256" key="6">
    <source>
        <dbReference type="ARBA" id="ARBA00022763"/>
    </source>
</evidence>
<dbReference type="RefSeq" id="WP_003699887.1">
    <property type="nucleotide sequence ID" value="NZ_CABMGV010000001.1"/>
</dbReference>
<dbReference type="Proteomes" id="UP000195378">
    <property type="component" value="Chromosome"/>
</dbReference>
<dbReference type="Proteomes" id="UP000218139">
    <property type="component" value="Unassembled WGS sequence"/>
</dbReference>
<dbReference type="EMBL" id="CP007646">
    <property type="protein sequence ID" value="AIR10301.1"/>
    <property type="molecule type" value="Genomic_DNA"/>
</dbReference>
<dbReference type="EMBL" id="VSTU01000002">
    <property type="protein sequence ID" value="MYZ65784.1"/>
    <property type="molecule type" value="Genomic_DNA"/>
</dbReference>
<evidence type="ECO:0000313" key="23">
    <source>
        <dbReference type="Proteomes" id="UP000244552"/>
    </source>
</evidence>
<dbReference type="SUPFAM" id="SSF53155">
    <property type="entry name" value="Methylated DNA-protein cysteine methyltransferase domain"/>
    <property type="match status" value="1"/>
</dbReference>
<keyword evidence="6" id="KW-0227">DNA damage</keyword>
<dbReference type="EMBL" id="LXZO01000022">
    <property type="protein sequence ID" value="PAY50039.1"/>
    <property type="molecule type" value="Genomic_DNA"/>
</dbReference>
<reference evidence="15 20" key="3">
    <citation type="submission" date="2017-03" db="EMBL/GenBank/DDBJ databases">
        <title>Phylogenomics and comparative genomics of Lactobacillus salivarius, a mammalian gut commensal.</title>
        <authorList>
            <person name="Harris H.M."/>
        </authorList>
    </citation>
    <scope>NUCLEOTIDE SEQUENCE [LARGE SCALE GENOMIC DNA]</scope>
    <source>
        <strain evidence="15 20">AH4231</strain>
    </source>
</reference>
<reference evidence="18" key="7">
    <citation type="submission" date="2023-04" db="EMBL/GenBank/DDBJ databases">
        <title>Four porcine-derived lactic acid bacteria strains analyses and their evaluation as potential probiotics based on genomics.</title>
        <authorList>
            <person name="Niu D."/>
        </authorList>
    </citation>
    <scope>NUCLEOTIDE SEQUENCE</scope>
    <source>
        <strain evidence="18">ZSA5</strain>
    </source>
</reference>
<dbReference type="Gene3D" id="3.30.160.70">
    <property type="entry name" value="Methylated DNA-protein cysteine methyltransferase domain"/>
    <property type="match status" value="1"/>
</dbReference>
<evidence type="ECO:0000313" key="17">
    <source>
        <dbReference type="EMBL" id="PTR98936.1"/>
    </source>
</evidence>
<evidence type="ECO:0000313" key="22">
    <source>
        <dbReference type="Proteomes" id="UP000218139"/>
    </source>
</evidence>
<dbReference type="Pfam" id="PF02870">
    <property type="entry name" value="Methyltransf_1N"/>
    <property type="match status" value="1"/>
</dbReference>
<evidence type="ECO:0000313" key="11">
    <source>
        <dbReference type="EMBL" id="AIR10301.1"/>
    </source>
</evidence>
<evidence type="ECO:0000313" key="21">
    <source>
        <dbReference type="Proteomes" id="UP000195378"/>
    </source>
</evidence>
<evidence type="ECO:0000313" key="20">
    <source>
        <dbReference type="Proteomes" id="UP000192353"/>
    </source>
</evidence>
<comment type="catalytic activity">
    <reaction evidence="1">
        <text>a 4-O-methyl-thymidine in DNA + L-cysteinyl-[protein] = a thymidine in DNA + S-methyl-L-cysteinyl-[protein]</text>
        <dbReference type="Rhea" id="RHEA:53428"/>
        <dbReference type="Rhea" id="RHEA-COMP:10131"/>
        <dbReference type="Rhea" id="RHEA-COMP:10132"/>
        <dbReference type="Rhea" id="RHEA-COMP:13555"/>
        <dbReference type="Rhea" id="RHEA-COMP:13556"/>
        <dbReference type="ChEBI" id="CHEBI:29950"/>
        <dbReference type="ChEBI" id="CHEBI:82612"/>
        <dbReference type="ChEBI" id="CHEBI:137386"/>
        <dbReference type="ChEBI" id="CHEBI:137387"/>
        <dbReference type="EC" id="2.1.1.63"/>
    </reaction>
</comment>
<reference evidence="12 21" key="4">
    <citation type="submission" date="2017-04" db="EMBL/GenBank/DDBJ databases">
        <title>Complete genome sequence of Lactobacillus salivarius ZLS006, a probiotic strain isolated from healthy piglet.</title>
        <authorList>
            <person name="Zhang D."/>
        </authorList>
    </citation>
    <scope>NUCLEOTIDE SEQUENCE [LARGE SCALE GENOMIC DNA]</scope>
    <source>
        <strain evidence="12 21">ZLS006</strain>
    </source>
</reference>
<keyword evidence="4 11" id="KW-0489">Methyltransferase</keyword>
<dbReference type="InterPro" id="IPR014048">
    <property type="entry name" value="MethylDNA_cys_MeTrfase_DNA-bd"/>
</dbReference>
<feature type="domain" description="Methylated-DNA-[protein]-cysteine S-methyltransferase DNA binding" evidence="9">
    <location>
        <begin position="72"/>
        <end position="153"/>
    </location>
</feature>
<dbReference type="Proteomes" id="UP000029488">
    <property type="component" value="Chromosome"/>
</dbReference>
<dbReference type="PANTHER" id="PTHR10815:SF5">
    <property type="entry name" value="METHYLATED-DNA--PROTEIN-CYSTEINE METHYLTRANSFERASE"/>
    <property type="match status" value="1"/>
</dbReference>
<dbReference type="GO" id="GO:0032259">
    <property type="term" value="P:methylation"/>
    <property type="evidence" value="ECO:0007669"/>
    <property type="project" value="UniProtKB-KW"/>
</dbReference>
<evidence type="ECO:0000313" key="25">
    <source>
        <dbReference type="Proteomes" id="UP000471300"/>
    </source>
</evidence>
<evidence type="ECO:0000313" key="18">
    <source>
        <dbReference type="EMBL" id="WII29102.1"/>
    </source>
</evidence>
<dbReference type="EC" id="2.1.1.63" evidence="3"/>
<reference evidence="11 19" key="1">
    <citation type="journal article" date="2014" name="BMC Genomics">
        <title>Unusual genome complexity in Lactobacillus salivarius JCM1046.</title>
        <authorList>
            <person name="Raftis E.J."/>
            <person name="Forde B.M."/>
            <person name="Claesson M.J."/>
            <person name="O'Toole P.W."/>
        </authorList>
    </citation>
    <scope>NUCLEOTIDE SEQUENCE [LARGE SCALE GENOMIC DNA]</scope>
    <source>
        <strain evidence="11 19">JCM1046</strain>
    </source>
</reference>
<dbReference type="EMBL" id="VSTR01000001">
    <property type="protein sequence ID" value="MYY72159.1"/>
    <property type="molecule type" value="Genomic_DNA"/>
</dbReference>
<dbReference type="Gene3D" id="1.10.10.10">
    <property type="entry name" value="Winged helix-like DNA-binding domain superfamily/Winged helix DNA-binding domain"/>
    <property type="match status" value="1"/>
</dbReference>
<dbReference type="Proteomes" id="UP001231316">
    <property type="component" value="Chromosome"/>
</dbReference>
<dbReference type="Pfam" id="PF01035">
    <property type="entry name" value="DNA_binding_1"/>
    <property type="match status" value="1"/>
</dbReference>
<dbReference type="EMBL" id="CP123971">
    <property type="protein sequence ID" value="WII29102.1"/>
    <property type="molecule type" value="Genomic_DNA"/>
</dbReference>
<sequence length="153" mass="17410">MYKMNYDSPIGNIVLKSDGYSLVECYFSDEEENEEKNIGNVVLEKTVQWLDDYFKGNKPLIKDLPIKFKGTEFQLKVWNELLKIPYGSTISYKELGKIIFGEKNISSQAIGRAVSKNKLLVIVPCHRVIGSKGDLVGYAGGIDRKKYLLDHEK</sequence>
<evidence type="ECO:0000256" key="7">
    <source>
        <dbReference type="ARBA" id="ARBA00023204"/>
    </source>
</evidence>
<keyword evidence="5 11" id="KW-0808">Transferase</keyword>
<dbReference type="Proteomes" id="UP000471300">
    <property type="component" value="Unassembled WGS sequence"/>
</dbReference>
<gene>
    <name evidence="11" type="primary">ada</name>
    <name evidence="16" type="ORF">A8C52_04035</name>
    <name evidence="15" type="ORF">B6U37_02955</name>
    <name evidence="12" type="ORF">B7R82_05995</name>
    <name evidence="17" type="ORF">DBP89_02055</name>
    <name evidence="14" type="ORF">FYL06_02255</name>
    <name evidence="13" type="ORF">FYL10_00415</name>
    <name evidence="11" type="ORF">LSJ_0606</name>
    <name evidence="18" type="ORF">QFE45_03095</name>
</gene>
<evidence type="ECO:0000256" key="8">
    <source>
        <dbReference type="ARBA" id="ARBA00049348"/>
    </source>
</evidence>
<name>A0A089QH46_9LACO</name>
<reference evidence="17 23" key="5">
    <citation type="journal article" date="2018" name="Genome Announc.">
        <title>Fifty-Six Draft Genome Sequences of 10 Lactobacillus Species from 22 Commercial Dietary Supplements.</title>
        <authorList>
            <person name="Gangiredla J."/>
            <person name="Barnaba T.J."/>
            <person name="Mammel M.K."/>
            <person name="Lacher D.W."/>
            <person name="Elkins C.A."/>
            <person name="Lampel K.A."/>
            <person name="Whitehouse C.A."/>
            <person name="Tartera C."/>
        </authorList>
    </citation>
    <scope>NUCLEOTIDE SEQUENCE [LARGE SCALE GENOMIC DNA]</scope>
    <source>
        <strain evidence="17 23">DS11_12</strain>
    </source>
</reference>
<proteinExistence type="inferred from homology"/>
<dbReference type="InterPro" id="IPR008332">
    <property type="entry name" value="MethylG_MeTrfase_N"/>
</dbReference>
<evidence type="ECO:0000313" key="19">
    <source>
        <dbReference type="Proteomes" id="UP000029488"/>
    </source>
</evidence>
<dbReference type="AlphaFoldDB" id="A0A089QH46"/>
<evidence type="ECO:0000313" key="12">
    <source>
        <dbReference type="EMBL" id="ARU19565.1"/>
    </source>
</evidence>
<dbReference type="GO" id="GO:0006281">
    <property type="term" value="P:DNA repair"/>
    <property type="evidence" value="ECO:0007669"/>
    <property type="project" value="UniProtKB-KW"/>
</dbReference>
<dbReference type="Proteomes" id="UP000244552">
    <property type="component" value="Unassembled WGS sequence"/>
</dbReference>
<accession>A0A089QH46</accession>
<keyword evidence="7" id="KW-0234">DNA repair</keyword>
<evidence type="ECO:0000256" key="2">
    <source>
        <dbReference type="ARBA" id="ARBA00008711"/>
    </source>
</evidence>
<evidence type="ECO:0000313" key="16">
    <source>
        <dbReference type="EMBL" id="PAY50039.1"/>
    </source>
</evidence>
<dbReference type="NCBIfam" id="TIGR00589">
    <property type="entry name" value="ogt"/>
    <property type="match status" value="1"/>
</dbReference>
<evidence type="ECO:0000256" key="5">
    <source>
        <dbReference type="ARBA" id="ARBA00022679"/>
    </source>
</evidence>
<dbReference type="InterPro" id="IPR036388">
    <property type="entry name" value="WH-like_DNA-bd_sf"/>
</dbReference>
<dbReference type="EMBL" id="NBEY01000028">
    <property type="protein sequence ID" value="OQR25737.1"/>
    <property type="molecule type" value="Genomic_DNA"/>
</dbReference>